<dbReference type="InterPro" id="IPR023827">
    <property type="entry name" value="Peptidase_S8_Asp-AS"/>
</dbReference>
<feature type="domain" description="Inhibitor I9" evidence="9">
    <location>
        <begin position="49"/>
        <end position="115"/>
    </location>
</feature>
<dbReference type="InterPro" id="IPR036852">
    <property type="entry name" value="Peptidase_S8/S53_dom_sf"/>
</dbReference>
<evidence type="ECO:0000259" key="9">
    <source>
        <dbReference type="Pfam" id="PF05922"/>
    </source>
</evidence>
<dbReference type="InterPro" id="IPR037045">
    <property type="entry name" value="S8pro/Inhibitor_I9_sf"/>
</dbReference>
<dbReference type="RefSeq" id="WP_272134657.1">
    <property type="nucleotide sequence ID" value="NZ_JAQNDM010000001.1"/>
</dbReference>
<dbReference type="PANTHER" id="PTHR43806">
    <property type="entry name" value="PEPTIDASE S8"/>
    <property type="match status" value="1"/>
</dbReference>
<dbReference type="PROSITE" id="PS00137">
    <property type="entry name" value="SUBTILASE_HIS"/>
    <property type="match status" value="1"/>
</dbReference>
<dbReference type="SUPFAM" id="SSF54897">
    <property type="entry name" value="Protease propeptides/inhibitors"/>
    <property type="match status" value="1"/>
</dbReference>
<evidence type="ECO:0000256" key="2">
    <source>
        <dbReference type="ARBA" id="ARBA00022670"/>
    </source>
</evidence>
<comment type="similarity">
    <text evidence="1 5 6">Belongs to the peptidase S8 family.</text>
</comment>
<organism evidence="10 11">
    <name type="scientific">Stigmatella ashevillensis</name>
    <dbReference type="NCBI Taxonomy" id="2995309"/>
    <lineage>
        <taxon>Bacteria</taxon>
        <taxon>Pseudomonadati</taxon>
        <taxon>Myxococcota</taxon>
        <taxon>Myxococcia</taxon>
        <taxon>Myxococcales</taxon>
        <taxon>Cystobacterineae</taxon>
        <taxon>Archangiaceae</taxon>
        <taxon>Stigmatella</taxon>
    </lineage>
</organism>
<feature type="active site" description="Charge relay system" evidence="5">
    <location>
        <position position="193"/>
    </location>
</feature>
<reference evidence="10 11" key="1">
    <citation type="submission" date="2022-11" db="EMBL/GenBank/DDBJ databases">
        <title>Minimal conservation of predation-associated metabolite biosynthetic gene clusters underscores biosynthetic potential of Myxococcota including descriptions for ten novel species: Archangium lansinium sp. nov., Myxococcus landrumus sp. nov., Nannocystis bai.</title>
        <authorList>
            <person name="Ahearne A."/>
            <person name="Stevens C."/>
            <person name="Dowd S."/>
        </authorList>
    </citation>
    <scope>NUCLEOTIDE SEQUENCE [LARGE SCALE GENOMIC DNA]</scope>
    <source>
        <strain evidence="10 11">NCWAL01</strain>
    </source>
</reference>
<protein>
    <submittedName>
        <fullName evidence="10">S8 family peptidase</fullName>
    </submittedName>
</protein>
<evidence type="ECO:0000313" key="11">
    <source>
        <dbReference type="Proteomes" id="UP001221838"/>
    </source>
</evidence>
<keyword evidence="2 5" id="KW-0645">Protease</keyword>
<evidence type="ECO:0000259" key="8">
    <source>
        <dbReference type="Pfam" id="PF00082"/>
    </source>
</evidence>
<dbReference type="Pfam" id="PF00082">
    <property type="entry name" value="Peptidase_S8"/>
    <property type="match status" value="1"/>
</dbReference>
<evidence type="ECO:0000313" key="10">
    <source>
        <dbReference type="EMBL" id="MDC0707437.1"/>
    </source>
</evidence>
<dbReference type="InterPro" id="IPR023828">
    <property type="entry name" value="Peptidase_S8_Ser-AS"/>
</dbReference>
<evidence type="ECO:0000256" key="6">
    <source>
        <dbReference type="RuleBase" id="RU003355"/>
    </source>
</evidence>
<dbReference type="InterPro" id="IPR050131">
    <property type="entry name" value="Peptidase_S8_subtilisin-like"/>
</dbReference>
<feature type="active site" description="Charge relay system" evidence="5">
    <location>
        <position position="343"/>
    </location>
</feature>
<dbReference type="InterPro" id="IPR010259">
    <property type="entry name" value="S8pro/Inhibitor_I9"/>
</dbReference>
<evidence type="ECO:0000256" key="3">
    <source>
        <dbReference type="ARBA" id="ARBA00022801"/>
    </source>
</evidence>
<proteinExistence type="inferred from homology"/>
<feature type="active site" description="Charge relay system" evidence="5">
    <location>
        <position position="160"/>
    </location>
</feature>
<dbReference type="InterPro" id="IPR000209">
    <property type="entry name" value="Peptidase_S8/S53_dom"/>
</dbReference>
<feature type="signal peptide" evidence="7">
    <location>
        <begin position="1"/>
        <end position="20"/>
    </location>
</feature>
<evidence type="ECO:0000256" key="4">
    <source>
        <dbReference type="ARBA" id="ARBA00022825"/>
    </source>
</evidence>
<keyword evidence="7" id="KW-0732">Signal</keyword>
<keyword evidence="11" id="KW-1185">Reference proteome</keyword>
<sequence length="513" mass="52604">MRVLKVAALALAPCVLPACGEETPSLDSVALEVTASGQFLRSSNPIAGQYIVVMKEDVGGLKGEPMTMAQALSARHGVEVTRTYEHALRGFVVRASEDRARALAAEPGVAYVVEDGLAQAIGTQTGATWGLDRIDQRSRPLNGTYSYGETGAGVHAYIIDTGILTSHSDFGGRASGDYTSIADGNGANDCNGHGTHVAGTVGGATWGVAKAARLHAVRVLDCSGSGSWSGVIAGIDWVAANHVKPAVANMSLGGGANQAVDDAVRRSIAAGVVYAVAAGNESTDACTRSPARTGEAITVGATDSSDARASWSNYGTCLDIFAPGVNITSAYNNGGTAVLSGTSMASPHVAGVAALYLERNPGASPAAVANALVSGSSQGTPVSNPGAGSPNRLLYSPLATLSWSYAGPIGGRTCTLIHEGADPAGWSDNFLCSTTDYGFQWSSSGAIPGMTCTQTHELAEPAETTWGDNYLCVPTNSPLQLVWSSSGPVGGRVCVQWSEPADPHTWEDNYLCH</sequence>
<comment type="caution">
    <text evidence="10">The sequence shown here is derived from an EMBL/GenBank/DDBJ whole genome shotgun (WGS) entry which is preliminary data.</text>
</comment>
<dbReference type="InterPro" id="IPR034193">
    <property type="entry name" value="PCSK9_ProteinaseK-like"/>
</dbReference>
<feature type="chain" id="PRO_5047451970" evidence="7">
    <location>
        <begin position="21"/>
        <end position="513"/>
    </location>
</feature>
<dbReference type="PROSITE" id="PS00136">
    <property type="entry name" value="SUBTILASE_ASP"/>
    <property type="match status" value="1"/>
</dbReference>
<dbReference type="InterPro" id="IPR015500">
    <property type="entry name" value="Peptidase_S8_subtilisin-rel"/>
</dbReference>
<keyword evidence="3 5" id="KW-0378">Hydrolase</keyword>
<dbReference type="Pfam" id="PF05922">
    <property type="entry name" value="Inhibitor_I9"/>
    <property type="match status" value="1"/>
</dbReference>
<evidence type="ECO:0000256" key="1">
    <source>
        <dbReference type="ARBA" id="ARBA00011073"/>
    </source>
</evidence>
<dbReference type="PROSITE" id="PS00138">
    <property type="entry name" value="SUBTILASE_SER"/>
    <property type="match status" value="1"/>
</dbReference>
<feature type="domain" description="Peptidase S8/S53" evidence="8">
    <location>
        <begin position="157"/>
        <end position="376"/>
    </location>
</feature>
<dbReference type="Proteomes" id="UP001221838">
    <property type="component" value="Unassembled WGS sequence"/>
</dbReference>
<name>A0ABT5D199_9BACT</name>
<evidence type="ECO:0000256" key="5">
    <source>
        <dbReference type="PROSITE-ProRule" id="PRU01240"/>
    </source>
</evidence>
<dbReference type="SUPFAM" id="SSF52743">
    <property type="entry name" value="Subtilisin-like"/>
    <property type="match status" value="1"/>
</dbReference>
<accession>A0ABT5D199</accession>
<dbReference type="InterPro" id="IPR022398">
    <property type="entry name" value="Peptidase_S8_His-AS"/>
</dbReference>
<gene>
    <name evidence="10" type="ORF">POL68_03045</name>
</gene>
<dbReference type="Gene3D" id="3.40.50.200">
    <property type="entry name" value="Peptidase S8/S53 domain"/>
    <property type="match status" value="1"/>
</dbReference>
<dbReference type="PROSITE" id="PS51892">
    <property type="entry name" value="SUBTILASE"/>
    <property type="match status" value="1"/>
</dbReference>
<keyword evidence="4 5" id="KW-0720">Serine protease</keyword>
<dbReference type="PRINTS" id="PR00723">
    <property type="entry name" value="SUBTILISIN"/>
</dbReference>
<dbReference type="EMBL" id="JAQNDM010000001">
    <property type="protein sequence ID" value="MDC0707437.1"/>
    <property type="molecule type" value="Genomic_DNA"/>
</dbReference>
<evidence type="ECO:0000256" key="7">
    <source>
        <dbReference type="SAM" id="SignalP"/>
    </source>
</evidence>
<dbReference type="PANTHER" id="PTHR43806:SF11">
    <property type="entry name" value="CEREVISIN-RELATED"/>
    <property type="match status" value="1"/>
</dbReference>
<dbReference type="CDD" id="cd04077">
    <property type="entry name" value="Peptidases_S8_PCSK9_ProteinaseK_like"/>
    <property type="match status" value="1"/>
</dbReference>
<dbReference type="Gene3D" id="3.30.70.80">
    <property type="entry name" value="Peptidase S8 propeptide/proteinase inhibitor I9"/>
    <property type="match status" value="1"/>
</dbReference>